<evidence type="ECO:0000313" key="1">
    <source>
        <dbReference type="EMBL" id="GAF93122.1"/>
    </source>
</evidence>
<dbReference type="EMBL" id="BARS01013071">
    <property type="protein sequence ID" value="GAF93122.1"/>
    <property type="molecule type" value="Genomic_DNA"/>
</dbReference>
<dbReference type="AlphaFoldDB" id="X0TYA9"/>
<protein>
    <submittedName>
        <fullName evidence="1">Uncharacterized protein</fullName>
    </submittedName>
</protein>
<reference evidence="1" key="1">
    <citation type="journal article" date="2014" name="Front. Microbiol.">
        <title>High frequency of phylogenetically diverse reductive dehalogenase-homologous genes in deep subseafloor sedimentary metagenomes.</title>
        <authorList>
            <person name="Kawai M."/>
            <person name="Futagami T."/>
            <person name="Toyoda A."/>
            <person name="Takaki Y."/>
            <person name="Nishi S."/>
            <person name="Hori S."/>
            <person name="Arai W."/>
            <person name="Tsubouchi T."/>
            <person name="Morono Y."/>
            <person name="Uchiyama I."/>
            <person name="Ito T."/>
            <person name="Fujiyama A."/>
            <person name="Inagaki F."/>
            <person name="Takami H."/>
        </authorList>
    </citation>
    <scope>NUCLEOTIDE SEQUENCE</scope>
    <source>
        <strain evidence="1">Expedition CK06-06</strain>
    </source>
</reference>
<comment type="caution">
    <text evidence="1">The sequence shown here is derived from an EMBL/GenBank/DDBJ whole genome shotgun (WGS) entry which is preliminary data.</text>
</comment>
<name>X0TYA9_9ZZZZ</name>
<proteinExistence type="predicted"/>
<organism evidence="1">
    <name type="scientific">marine sediment metagenome</name>
    <dbReference type="NCBI Taxonomy" id="412755"/>
    <lineage>
        <taxon>unclassified sequences</taxon>
        <taxon>metagenomes</taxon>
        <taxon>ecological metagenomes</taxon>
    </lineage>
</organism>
<gene>
    <name evidence="1" type="ORF">S01H1_22925</name>
</gene>
<accession>X0TYA9</accession>
<sequence>MYYGPKEDEIKNDLKKGRGFLESKSGLSLDDLYELNNLEINRVSKAGLVGAVLHYLSYKSNNYPWQLLDLDEPSKIKTSYKGEFRP</sequence>
<feature type="non-terminal residue" evidence="1">
    <location>
        <position position="86"/>
    </location>
</feature>